<evidence type="ECO:0000256" key="1">
    <source>
        <dbReference type="SAM" id="SignalP"/>
    </source>
</evidence>
<evidence type="ECO:0000313" key="2">
    <source>
        <dbReference type="EMBL" id="ETI27063.1"/>
    </source>
</evidence>
<organism evidence="2">
    <name type="scientific">Cladophialophora carrionii CBS 160.54</name>
    <dbReference type="NCBI Taxonomy" id="1279043"/>
    <lineage>
        <taxon>Eukaryota</taxon>
        <taxon>Fungi</taxon>
        <taxon>Dikarya</taxon>
        <taxon>Ascomycota</taxon>
        <taxon>Pezizomycotina</taxon>
        <taxon>Eurotiomycetes</taxon>
        <taxon>Chaetothyriomycetidae</taxon>
        <taxon>Chaetothyriales</taxon>
        <taxon>Herpotrichiellaceae</taxon>
        <taxon>Cladophialophora</taxon>
    </lineage>
</organism>
<dbReference type="AlphaFoldDB" id="V9DL48"/>
<name>V9DL48_9EURO</name>
<feature type="signal peptide" evidence="1">
    <location>
        <begin position="1"/>
        <end position="18"/>
    </location>
</feature>
<dbReference type="OrthoDB" id="4140584at2759"/>
<dbReference type="VEuPathDB" id="FungiDB:G647_09745"/>
<dbReference type="Proteomes" id="UP000030678">
    <property type="component" value="Unassembled WGS sequence"/>
</dbReference>
<dbReference type="EMBL" id="KI635850">
    <property type="protein sequence ID" value="ETI27063.1"/>
    <property type="molecule type" value="Genomic_DNA"/>
</dbReference>
<gene>
    <name evidence="2" type="ORF">G647_09745</name>
</gene>
<reference evidence="2" key="1">
    <citation type="submission" date="2013-03" db="EMBL/GenBank/DDBJ databases">
        <title>The Genome Sequence of Cladophialophora carrionii CBS 160.54.</title>
        <authorList>
            <consortium name="The Broad Institute Genomics Platform"/>
            <person name="Cuomo C."/>
            <person name="de Hoog S."/>
            <person name="Gorbushina A."/>
            <person name="Walker B."/>
            <person name="Young S.K."/>
            <person name="Zeng Q."/>
            <person name="Gargeya S."/>
            <person name="Fitzgerald M."/>
            <person name="Haas B."/>
            <person name="Abouelleil A."/>
            <person name="Allen A.W."/>
            <person name="Alvarado L."/>
            <person name="Arachchi H.M."/>
            <person name="Berlin A.M."/>
            <person name="Chapman S.B."/>
            <person name="Gainer-Dewar J."/>
            <person name="Goldberg J."/>
            <person name="Griggs A."/>
            <person name="Gujja S."/>
            <person name="Hansen M."/>
            <person name="Howarth C."/>
            <person name="Imamovic A."/>
            <person name="Ireland A."/>
            <person name="Larimer J."/>
            <person name="McCowan C."/>
            <person name="Murphy C."/>
            <person name="Pearson M."/>
            <person name="Poon T.W."/>
            <person name="Priest M."/>
            <person name="Roberts A."/>
            <person name="Saif S."/>
            <person name="Shea T."/>
            <person name="Sisk P."/>
            <person name="Sykes S."/>
            <person name="Wortman J."/>
            <person name="Nusbaum C."/>
            <person name="Birren B."/>
        </authorList>
    </citation>
    <scope>NUCLEOTIDE SEQUENCE [LARGE SCALE GENOMIC DNA]</scope>
    <source>
        <strain evidence="2">CBS 160.54</strain>
    </source>
</reference>
<dbReference type="RefSeq" id="XP_008723960.1">
    <property type="nucleotide sequence ID" value="XM_008725738.1"/>
</dbReference>
<keyword evidence="1" id="KW-0732">Signal</keyword>
<protein>
    <submittedName>
        <fullName evidence="2">Uncharacterized protein</fullName>
    </submittedName>
</protein>
<sequence>MKVPIVVLCASFATFAAAQNQAEAQCLQSFNGTIGNGTIGSEQQVSSLTVRTVNSTDANQGVAVDKEYFYSIDNYSITKHNKTTGRPLQQWYGGPDGPIIHLDGGVVINGTLYAPHSNYPTFPETSSVEEWNVTTMEHIRTHSFGIYRGSLTWVDQDSTGTWYGTFANYDRVQSGQTQPYGLSINTQLVRFSPGPESPFQYISQSWIFPEELVSANFAPMSNSGGSFAPDGWLYITGHDASAAYVLQIPAAGSVLIWVATVDLPDIAGQGIAWDRSAQAQGGNGTLYGISRESRQVVEMRVPLQGCRPNTDLPVGMVLGPDDFIDPSSD</sequence>
<proteinExistence type="predicted"/>
<dbReference type="GeneID" id="19988238"/>
<dbReference type="HOGENOM" id="CLU_071542_0_0_1"/>
<accession>V9DL48</accession>
<feature type="chain" id="PRO_5005377174" evidence="1">
    <location>
        <begin position="19"/>
        <end position="329"/>
    </location>
</feature>